<gene>
    <name evidence="1" type="ORF">E5331_16610</name>
</gene>
<reference evidence="1" key="1">
    <citation type="submission" date="2019-04" db="EMBL/GenBank/DDBJ databases">
        <title>Microbes associate with the intestines of laboratory mice.</title>
        <authorList>
            <person name="Navarre W."/>
            <person name="Wong E."/>
            <person name="Huang K."/>
            <person name="Tropini C."/>
            <person name="Ng K."/>
            <person name="Yu B."/>
        </authorList>
    </citation>
    <scope>NUCLEOTIDE SEQUENCE</scope>
    <source>
        <strain evidence="1">NM04_E33</strain>
    </source>
</reference>
<protein>
    <submittedName>
        <fullName evidence="1">DUF4252 domain-containing protein</fullName>
    </submittedName>
</protein>
<keyword evidence="2" id="KW-1185">Reference proteome</keyword>
<accession>A0AC61RI78</accession>
<organism evidence="1 2">
    <name type="scientific">Lepagella muris</name>
    <dbReference type="NCBI Taxonomy" id="3032870"/>
    <lineage>
        <taxon>Bacteria</taxon>
        <taxon>Pseudomonadati</taxon>
        <taxon>Bacteroidota</taxon>
        <taxon>Bacteroidia</taxon>
        <taxon>Bacteroidales</taxon>
        <taxon>Muribaculaceae</taxon>
        <taxon>Lepagella</taxon>
    </lineage>
</organism>
<name>A0AC61RI78_9BACT</name>
<evidence type="ECO:0000313" key="1">
    <source>
        <dbReference type="EMBL" id="TGY76933.1"/>
    </source>
</evidence>
<proteinExistence type="predicted"/>
<evidence type="ECO:0000313" key="2">
    <source>
        <dbReference type="Proteomes" id="UP000306319"/>
    </source>
</evidence>
<dbReference type="Proteomes" id="UP000306319">
    <property type="component" value="Unassembled WGS sequence"/>
</dbReference>
<comment type="caution">
    <text evidence="1">The sequence shown here is derived from an EMBL/GenBank/DDBJ whole genome shotgun (WGS) entry which is preliminary data.</text>
</comment>
<sequence length="161" mass="18062">MKNLLKIFILIAMSCFSISAFAGSPQKYFESLASDPEFDYTYISPLMLQAMGDTPLSHENYGGLPVSSQNLKCIETISTYTGGTNESLWKIIKRIKNDNKLETLTTKKKDYYRYDVFARLSGDKKYVTHLLVITQNGGENVSVVYMEGKIPLGSINYSLNG</sequence>
<dbReference type="EMBL" id="SRYB01000033">
    <property type="protein sequence ID" value="TGY76933.1"/>
    <property type="molecule type" value="Genomic_DNA"/>
</dbReference>